<evidence type="ECO:0000313" key="2">
    <source>
        <dbReference type="EMBL" id="KAF9520249.1"/>
    </source>
</evidence>
<sequence>MALMTFTTCLKSDPPFVSDSVYNRVNGVRRLSYPYYNKCRKFFQTSEALYKGWLEVAQDWLGNESQWPKAPVVPATSSLCDELEDIQHKNKDVLCVNGLIITAYEFNGYASYLMFCCINKLVETFKADAPVFCIDDRIIGAVFGNSVGDKETVWQARKNPHDLHHQRLRLEIPLLHVRHPTPWHTMSPNQYIMGDDATLEGLFLKKVQTVTTGLFKYCMTRSHLDDLVNALHESGSSPPAFLKPLNPPNPEVNPSNPEVKLRIWDGFDEDEGEDGDDDYDTMSLVNNTLQQGVLEADDDFQARVDRENSRKVEQAKEEEEGRMLITAAYSGDFRAIETIKQILRNATGKRVGKSHRGKLP</sequence>
<dbReference type="AlphaFoldDB" id="A0A9P6B9I8"/>
<gene>
    <name evidence="2" type="ORF">BS47DRAFT_1445975</name>
</gene>
<evidence type="ECO:0000313" key="3">
    <source>
        <dbReference type="Proteomes" id="UP000886523"/>
    </source>
</evidence>
<reference evidence="2" key="1">
    <citation type="journal article" date="2020" name="Nat. Commun.">
        <title>Large-scale genome sequencing of mycorrhizal fungi provides insights into the early evolution of symbiotic traits.</title>
        <authorList>
            <person name="Miyauchi S."/>
            <person name="Kiss E."/>
            <person name="Kuo A."/>
            <person name="Drula E."/>
            <person name="Kohler A."/>
            <person name="Sanchez-Garcia M."/>
            <person name="Morin E."/>
            <person name="Andreopoulos B."/>
            <person name="Barry K.W."/>
            <person name="Bonito G."/>
            <person name="Buee M."/>
            <person name="Carver A."/>
            <person name="Chen C."/>
            <person name="Cichocki N."/>
            <person name="Clum A."/>
            <person name="Culley D."/>
            <person name="Crous P.W."/>
            <person name="Fauchery L."/>
            <person name="Girlanda M."/>
            <person name="Hayes R.D."/>
            <person name="Keri Z."/>
            <person name="LaButti K."/>
            <person name="Lipzen A."/>
            <person name="Lombard V."/>
            <person name="Magnuson J."/>
            <person name="Maillard F."/>
            <person name="Murat C."/>
            <person name="Nolan M."/>
            <person name="Ohm R.A."/>
            <person name="Pangilinan J."/>
            <person name="Pereira M.F."/>
            <person name="Perotto S."/>
            <person name="Peter M."/>
            <person name="Pfister S."/>
            <person name="Riley R."/>
            <person name="Sitrit Y."/>
            <person name="Stielow J.B."/>
            <person name="Szollosi G."/>
            <person name="Zifcakova L."/>
            <person name="Stursova M."/>
            <person name="Spatafora J.W."/>
            <person name="Tedersoo L."/>
            <person name="Vaario L.M."/>
            <person name="Yamada A."/>
            <person name="Yan M."/>
            <person name="Wang P."/>
            <person name="Xu J."/>
            <person name="Bruns T."/>
            <person name="Baldrian P."/>
            <person name="Vilgalys R."/>
            <person name="Dunand C."/>
            <person name="Henrissat B."/>
            <person name="Grigoriev I.V."/>
            <person name="Hibbett D."/>
            <person name="Nagy L.G."/>
            <person name="Martin F.M."/>
        </authorList>
    </citation>
    <scope>NUCLEOTIDE SEQUENCE</scope>
    <source>
        <strain evidence="2">UP504</strain>
    </source>
</reference>
<keyword evidence="3" id="KW-1185">Reference proteome</keyword>
<organism evidence="2 3">
    <name type="scientific">Hydnum rufescens UP504</name>
    <dbReference type="NCBI Taxonomy" id="1448309"/>
    <lineage>
        <taxon>Eukaryota</taxon>
        <taxon>Fungi</taxon>
        <taxon>Dikarya</taxon>
        <taxon>Basidiomycota</taxon>
        <taxon>Agaricomycotina</taxon>
        <taxon>Agaricomycetes</taxon>
        <taxon>Cantharellales</taxon>
        <taxon>Hydnaceae</taxon>
        <taxon>Hydnum</taxon>
    </lineage>
</organism>
<feature type="region of interest" description="Disordered" evidence="1">
    <location>
        <begin position="239"/>
        <end position="258"/>
    </location>
</feature>
<accession>A0A9P6B9I8</accession>
<name>A0A9P6B9I8_9AGAM</name>
<proteinExistence type="predicted"/>
<dbReference type="Proteomes" id="UP000886523">
    <property type="component" value="Unassembled WGS sequence"/>
</dbReference>
<comment type="caution">
    <text evidence="2">The sequence shown here is derived from an EMBL/GenBank/DDBJ whole genome shotgun (WGS) entry which is preliminary data.</text>
</comment>
<evidence type="ECO:0000256" key="1">
    <source>
        <dbReference type="SAM" id="MobiDB-lite"/>
    </source>
</evidence>
<protein>
    <submittedName>
        <fullName evidence="2">Uncharacterized protein</fullName>
    </submittedName>
</protein>
<dbReference type="EMBL" id="MU128912">
    <property type="protein sequence ID" value="KAF9520249.1"/>
    <property type="molecule type" value="Genomic_DNA"/>
</dbReference>